<feature type="non-terminal residue" evidence="2">
    <location>
        <position position="55"/>
    </location>
</feature>
<organism evidence="2 3">
    <name type="scientific">Symbiodinium pilosum</name>
    <name type="common">Dinoflagellate</name>
    <dbReference type="NCBI Taxonomy" id="2952"/>
    <lineage>
        <taxon>Eukaryota</taxon>
        <taxon>Sar</taxon>
        <taxon>Alveolata</taxon>
        <taxon>Dinophyceae</taxon>
        <taxon>Suessiales</taxon>
        <taxon>Symbiodiniaceae</taxon>
        <taxon>Symbiodinium</taxon>
    </lineage>
</organism>
<feature type="non-terminal residue" evidence="2">
    <location>
        <position position="1"/>
    </location>
</feature>
<dbReference type="EMBL" id="CAJNIZ010044276">
    <property type="protein sequence ID" value="CAE7683761.1"/>
    <property type="molecule type" value="Genomic_DNA"/>
</dbReference>
<proteinExistence type="predicted"/>
<gene>
    <name evidence="2" type="primary">Ca-alpha1D</name>
    <name evidence="2" type="ORF">SPIL2461_LOCUS19084</name>
</gene>
<keyword evidence="1" id="KW-1133">Transmembrane helix</keyword>
<keyword evidence="1" id="KW-0812">Transmembrane</keyword>
<protein>
    <submittedName>
        <fullName evidence="2">Ca-alpha1D protein</fullName>
    </submittedName>
</protein>
<accession>A0A812WHK1</accession>
<dbReference type="AlphaFoldDB" id="A0A812WHK1"/>
<dbReference type="Proteomes" id="UP000649617">
    <property type="component" value="Unassembled WGS sequence"/>
</dbReference>
<evidence type="ECO:0000313" key="3">
    <source>
        <dbReference type="Proteomes" id="UP000649617"/>
    </source>
</evidence>
<evidence type="ECO:0000313" key="2">
    <source>
        <dbReference type="EMBL" id="CAE7683761.1"/>
    </source>
</evidence>
<feature type="transmembrane region" description="Helical" evidence="1">
    <location>
        <begin position="12"/>
        <end position="36"/>
    </location>
</feature>
<keyword evidence="3" id="KW-1185">Reference proteome</keyword>
<sequence>AMIPLSDVSMLAVATMLFYVTLSVFTILNVVTGVFVNTAIERASADKEIASLKTL</sequence>
<reference evidence="2" key="1">
    <citation type="submission" date="2021-02" db="EMBL/GenBank/DDBJ databases">
        <authorList>
            <person name="Dougan E. K."/>
            <person name="Rhodes N."/>
            <person name="Thang M."/>
            <person name="Chan C."/>
        </authorList>
    </citation>
    <scope>NUCLEOTIDE SEQUENCE</scope>
</reference>
<name>A0A812WHK1_SYMPI</name>
<evidence type="ECO:0000256" key="1">
    <source>
        <dbReference type="SAM" id="Phobius"/>
    </source>
</evidence>
<comment type="caution">
    <text evidence="2">The sequence shown here is derived from an EMBL/GenBank/DDBJ whole genome shotgun (WGS) entry which is preliminary data.</text>
</comment>
<keyword evidence="1" id="KW-0472">Membrane</keyword>